<dbReference type="EMBL" id="JBHSDK010000002">
    <property type="protein sequence ID" value="MFC4334082.1"/>
    <property type="molecule type" value="Genomic_DNA"/>
</dbReference>
<accession>A0ABV8TUF4</accession>
<reference evidence="3" key="1">
    <citation type="journal article" date="2019" name="Int. J. Syst. Evol. Microbiol.">
        <title>The Global Catalogue of Microorganisms (GCM) 10K type strain sequencing project: providing services to taxonomists for standard genome sequencing and annotation.</title>
        <authorList>
            <consortium name="The Broad Institute Genomics Platform"/>
            <consortium name="The Broad Institute Genome Sequencing Center for Infectious Disease"/>
            <person name="Wu L."/>
            <person name="Ma J."/>
        </authorList>
    </citation>
    <scope>NUCLEOTIDE SEQUENCE [LARGE SCALE GENOMIC DNA]</scope>
    <source>
        <strain evidence="3">IBRC-M 10908</strain>
    </source>
</reference>
<dbReference type="Pfam" id="PF25209">
    <property type="entry name" value="Phage_capsid_4"/>
    <property type="match status" value="1"/>
</dbReference>
<sequence length="373" mass="40684">MPTQPHQIVKPEKLAQAAAVLLEQSLVVPNVFNKQGVEEFKGAKNDSINIRVPGILPYRTYGWRNDRSEPVKFDELHERVLTVAFGDDIYSAVKLTDEQSDFDLIQWTKLLDRQVDAIRRGLEVKAIDYATAAPYSITLGVDSSKLREGLVQARALMRQLHTPDGRKTLLVGVDWETALLTDEKLNLAQNVGDAEAVSALRTATIGARFGFNIVVAPELPPNMAIALVDSAFVFATGAPYIPQSVPFGASASHNGVSLRWLRDYDSAYLQDRSIVNTYQGYRHVSDVLVGIDQDNRQGYVGEHEHFVRAIKLVLDGDSSLPDPNGGRPDEGFSPEQDAELAAITGIKAGEPASESGGASDATSGRARRRSSTS</sequence>
<feature type="region of interest" description="Disordered" evidence="1">
    <location>
        <begin position="317"/>
        <end position="373"/>
    </location>
</feature>
<evidence type="ECO:0008006" key="4">
    <source>
        <dbReference type="Google" id="ProtNLM"/>
    </source>
</evidence>
<dbReference type="RefSeq" id="WP_380617816.1">
    <property type="nucleotide sequence ID" value="NZ_JBHSDK010000002.1"/>
</dbReference>
<gene>
    <name evidence="2" type="ORF">ACFPET_02595</name>
</gene>
<evidence type="ECO:0000313" key="2">
    <source>
        <dbReference type="EMBL" id="MFC4334082.1"/>
    </source>
</evidence>
<protein>
    <recommendedName>
        <fullName evidence="4">Major capsid protein</fullName>
    </recommendedName>
</protein>
<name>A0ABV8TUF4_9ACTN</name>
<feature type="compositionally biased region" description="Low complexity" evidence="1">
    <location>
        <begin position="355"/>
        <end position="364"/>
    </location>
</feature>
<keyword evidence="3" id="KW-1185">Reference proteome</keyword>
<comment type="caution">
    <text evidence="2">The sequence shown here is derived from an EMBL/GenBank/DDBJ whole genome shotgun (WGS) entry which is preliminary data.</text>
</comment>
<proteinExistence type="predicted"/>
<evidence type="ECO:0000256" key="1">
    <source>
        <dbReference type="SAM" id="MobiDB-lite"/>
    </source>
</evidence>
<organism evidence="2 3">
    <name type="scientific">Salininema proteolyticum</name>
    <dbReference type="NCBI Taxonomy" id="1607685"/>
    <lineage>
        <taxon>Bacteria</taxon>
        <taxon>Bacillati</taxon>
        <taxon>Actinomycetota</taxon>
        <taxon>Actinomycetes</taxon>
        <taxon>Glycomycetales</taxon>
        <taxon>Glycomycetaceae</taxon>
        <taxon>Salininema</taxon>
    </lineage>
</organism>
<evidence type="ECO:0000313" key="3">
    <source>
        <dbReference type="Proteomes" id="UP001595823"/>
    </source>
</evidence>
<dbReference type="Proteomes" id="UP001595823">
    <property type="component" value="Unassembled WGS sequence"/>
</dbReference>